<evidence type="ECO:0000313" key="2">
    <source>
        <dbReference type="EnsemblPlants" id="PNT63656"/>
    </source>
</evidence>
<dbReference type="Gramene" id="PNT63656">
    <property type="protein sequence ID" value="PNT63656"/>
    <property type="gene ID" value="BRADI_4g19573v3"/>
</dbReference>
<sequence length="77" mass="8803">MKKKSIEEELPYTGLMRGYSNKATKVINCIVLLLNKNTHITHKKLSSTLELRKSRPNSVSHGSPCMHISLCKHRCIR</sequence>
<reference evidence="1" key="2">
    <citation type="submission" date="2017-06" db="EMBL/GenBank/DDBJ databases">
        <title>WGS assembly of Brachypodium distachyon.</title>
        <authorList>
            <consortium name="The International Brachypodium Initiative"/>
            <person name="Lucas S."/>
            <person name="Harmon-Smith M."/>
            <person name="Lail K."/>
            <person name="Tice H."/>
            <person name="Grimwood J."/>
            <person name="Bruce D."/>
            <person name="Barry K."/>
            <person name="Shu S."/>
            <person name="Lindquist E."/>
            <person name="Wang M."/>
            <person name="Pitluck S."/>
            <person name="Vogel J.P."/>
            <person name="Garvin D.F."/>
            <person name="Mockler T.C."/>
            <person name="Schmutz J."/>
            <person name="Rokhsar D."/>
            <person name="Bevan M.W."/>
        </authorList>
    </citation>
    <scope>NUCLEOTIDE SEQUENCE</scope>
    <source>
        <strain evidence="1">Bd21</strain>
    </source>
</reference>
<proteinExistence type="predicted"/>
<gene>
    <name evidence="1" type="ORF">BRADI_4g19573v3</name>
</gene>
<organism evidence="1">
    <name type="scientific">Brachypodium distachyon</name>
    <name type="common">Purple false brome</name>
    <name type="synonym">Trachynia distachya</name>
    <dbReference type="NCBI Taxonomy" id="15368"/>
    <lineage>
        <taxon>Eukaryota</taxon>
        <taxon>Viridiplantae</taxon>
        <taxon>Streptophyta</taxon>
        <taxon>Embryophyta</taxon>
        <taxon>Tracheophyta</taxon>
        <taxon>Spermatophyta</taxon>
        <taxon>Magnoliopsida</taxon>
        <taxon>Liliopsida</taxon>
        <taxon>Poales</taxon>
        <taxon>Poaceae</taxon>
        <taxon>BOP clade</taxon>
        <taxon>Pooideae</taxon>
        <taxon>Stipodae</taxon>
        <taxon>Brachypodieae</taxon>
        <taxon>Brachypodium</taxon>
    </lineage>
</organism>
<reference evidence="1 2" key="1">
    <citation type="journal article" date="2010" name="Nature">
        <title>Genome sequencing and analysis of the model grass Brachypodium distachyon.</title>
        <authorList>
            <consortium name="International Brachypodium Initiative"/>
        </authorList>
    </citation>
    <scope>NUCLEOTIDE SEQUENCE [LARGE SCALE GENOMIC DNA]</scope>
    <source>
        <strain evidence="1 2">Bd21</strain>
    </source>
</reference>
<dbReference type="AlphaFoldDB" id="A0A2K2CNQ7"/>
<reference evidence="2" key="3">
    <citation type="submission" date="2018-08" db="UniProtKB">
        <authorList>
            <consortium name="EnsemblPlants"/>
        </authorList>
    </citation>
    <scope>IDENTIFICATION</scope>
    <source>
        <strain evidence="2">cv. Bd21</strain>
    </source>
</reference>
<dbReference type="EnsemblPlants" id="PNT63656">
    <property type="protein sequence ID" value="PNT63656"/>
    <property type="gene ID" value="BRADI_4g19573v3"/>
</dbReference>
<dbReference type="InParanoid" id="A0A2K2CNQ7"/>
<protein>
    <submittedName>
        <fullName evidence="1 2">Uncharacterized protein</fullName>
    </submittedName>
</protein>
<keyword evidence="3" id="KW-1185">Reference proteome</keyword>
<dbReference type="Proteomes" id="UP000008810">
    <property type="component" value="Chromosome 4"/>
</dbReference>
<evidence type="ECO:0000313" key="1">
    <source>
        <dbReference type="EMBL" id="PNT63656.1"/>
    </source>
</evidence>
<name>A0A2K2CNQ7_BRADI</name>
<accession>A0A2K2CNQ7</accession>
<evidence type="ECO:0000313" key="3">
    <source>
        <dbReference type="Proteomes" id="UP000008810"/>
    </source>
</evidence>
<dbReference type="EMBL" id="CM000883">
    <property type="protein sequence ID" value="PNT63656.1"/>
    <property type="molecule type" value="Genomic_DNA"/>
</dbReference>